<evidence type="ECO:0000313" key="2">
    <source>
        <dbReference type="EMBL" id="KKL05139.1"/>
    </source>
</evidence>
<dbReference type="AlphaFoldDB" id="A0A0F9A6G1"/>
<evidence type="ECO:0000256" key="1">
    <source>
        <dbReference type="SAM" id="MobiDB-lite"/>
    </source>
</evidence>
<comment type="caution">
    <text evidence="2">The sequence shown here is derived from an EMBL/GenBank/DDBJ whole genome shotgun (WGS) entry which is preliminary data.</text>
</comment>
<name>A0A0F9A6G1_9ZZZZ</name>
<dbReference type="EMBL" id="LAZR01044241">
    <property type="protein sequence ID" value="KKL05139.1"/>
    <property type="molecule type" value="Genomic_DNA"/>
</dbReference>
<feature type="region of interest" description="Disordered" evidence="1">
    <location>
        <begin position="27"/>
        <end position="68"/>
    </location>
</feature>
<accession>A0A0F9A6G1</accession>
<evidence type="ECO:0008006" key="3">
    <source>
        <dbReference type="Google" id="ProtNLM"/>
    </source>
</evidence>
<sequence>MKQIHLIWTFVWAAVCFGSGCSSTTKGTGLPEDAGPHRGGKPAMRDDAGSIGGSGGSPDATSAGDSGGVVVGSGGSLHADASSGGDAGDAVSCELVTHDNGLGQTWQDCEPLYTFNLDQALKACEASSVTACFRAERCGVGEVRGLIGDGAVFAEWGYEGPFAGLVSPNYNLCGGSGDPVNRQWK</sequence>
<gene>
    <name evidence="2" type="ORF">LCGC14_2609040</name>
</gene>
<protein>
    <recommendedName>
        <fullName evidence="3">Lipoprotein</fullName>
    </recommendedName>
</protein>
<reference evidence="2" key="1">
    <citation type="journal article" date="2015" name="Nature">
        <title>Complex archaea that bridge the gap between prokaryotes and eukaryotes.</title>
        <authorList>
            <person name="Spang A."/>
            <person name="Saw J.H."/>
            <person name="Jorgensen S.L."/>
            <person name="Zaremba-Niedzwiedzka K."/>
            <person name="Martijn J."/>
            <person name="Lind A.E."/>
            <person name="van Eijk R."/>
            <person name="Schleper C."/>
            <person name="Guy L."/>
            <person name="Ettema T.J."/>
        </authorList>
    </citation>
    <scope>NUCLEOTIDE SEQUENCE</scope>
</reference>
<proteinExistence type="predicted"/>
<dbReference type="PROSITE" id="PS51257">
    <property type="entry name" value="PROKAR_LIPOPROTEIN"/>
    <property type="match status" value="1"/>
</dbReference>
<organism evidence="2">
    <name type="scientific">marine sediment metagenome</name>
    <dbReference type="NCBI Taxonomy" id="412755"/>
    <lineage>
        <taxon>unclassified sequences</taxon>
        <taxon>metagenomes</taxon>
        <taxon>ecological metagenomes</taxon>
    </lineage>
</organism>